<feature type="transmembrane region" description="Helical" evidence="6">
    <location>
        <begin position="177"/>
        <end position="193"/>
    </location>
</feature>
<dbReference type="Pfam" id="PF09335">
    <property type="entry name" value="VTT_dom"/>
    <property type="match status" value="1"/>
</dbReference>
<feature type="transmembrane region" description="Helical" evidence="6">
    <location>
        <begin position="68"/>
        <end position="86"/>
    </location>
</feature>
<evidence type="ECO:0000256" key="6">
    <source>
        <dbReference type="RuleBase" id="RU366058"/>
    </source>
</evidence>
<reference evidence="8 9" key="1">
    <citation type="submission" date="2020-08" db="EMBL/GenBank/DDBJ databases">
        <title>Cohnella phylogeny.</title>
        <authorList>
            <person name="Dunlap C."/>
        </authorList>
    </citation>
    <scope>NUCLEOTIDE SEQUENCE [LARGE SCALE GENOMIC DNA]</scope>
    <source>
        <strain evidence="8 9">DSM 25241</strain>
    </source>
</reference>
<dbReference type="PANTHER" id="PTHR12677">
    <property type="entry name" value="GOLGI APPARATUS MEMBRANE PROTEIN TVP38-RELATED"/>
    <property type="match status" value="1"/>
</dbReference>
<accession>A0A841SRY2</accession>
<dbReference type="InterPro" id="IPR032816">
    <property type="entry name" value="VTT_dom"/>
</dbReference>
<evidence type="ECO:0000313" key="8">
    <source>
        <dbReference type="EMBL" id="MBB6632825.1"/>
    </source>
</evidence>
<comment type="subcellular location">
    <subcellularLocation>
        <location evidence="1 6">Cell membrane</location>
        <topology evidence="1 6">Multi-pass membrane protein</topology>
    </subcellularLocation>
</comment>
<sequence length="216" mass="24224">MGAPDMSSLIDTLTSLTEDDIKRYLHDYRSLGPLPGIALTFLKSFIPPLPTIVIVGVNAAVYGLWQGFFYSWLGMILGCLTTFLIFRKLGSHPYALKWASKSSVRKAMVWIRRNAFSYVFLLSLFPVGPFVIINIAAALARMPLRSFLIAILFGKAVMVLSVSYIGYDLHRFVEEPIRLLYVLIFVALSFFLSKKLESAFTRPEAHEEPPGDPAAR</sequence>
<evidence type="ECO:0000256" key="1">
    <source>
        <dbReference type="ARBA" id="ARBA00004651"/>
    </source>
</evidence>
<feature type="transmembrane region" description="Helical" evidence="6">
    <location>
        <begin position="115"/>
        <end position="140"/>
    </location>
</feature>
<dbReference type="PANTHER" id="PTHR12677:SF55">
    <property type="entry name" value="UNDECAPRENYL PHOSPHATE TRANSPORTER SAOUHSC_00901-RELATED"/>
    <property type="match status" value="1"/>
</dbReference>
<keyword evidence="3 6" id="KW-0812">Transmembrane</keyword>
<feature type="transmembrane region" description="Helical" evidence="6">
    <location>
        <begin position="37"/>
        <end position="61"/>
    </location>
</feature>
<dbReference type="AlphaFoldDB" id="A0A841SRY2"/>
<keyword evidence="2 6" id="KW-1003">Cell membrane</keyword>
<evidence type="ECO:0000256" key="2">
    <source>
        <dbReference type="ARBA" id="ARBA00022475"/>
    </source>
</evidence>
<dbReference type="Proteomes" id="UP000535838">
    <property type="component" value="Unassembled WGS sequence"/>
</dbReference>
<comment type="caution">
    <text evidence="8">The sequence shown here is derived from an EMBL/GenBank/DDBJ whole genome shotgun (WGS) entry which is preliminary data.</text>
</comment>
<evidence type="ECO:0000256" key="4">
    <source>
        <dbReference type="ARBA" id="ARBA00022989"/>
    </source>
</evidence>
<name>A0A841SRY2_9BACL</name>
<protein>
    <recommendedName>
        <fullName evidence="6">TVP38/TMEM64 family membrane protein</fullName>
    </recommendedName>
</protein>
<dbReference type="GO" id="GO:0005886">
    <property type="term" value="C:plasma membrane"/>
    <property type="evidence" value="ECO:0007669"/>
    <property type="project" value="UniProtKB-SubCell"/>
</dbReference>
<evidence type="ECO:0000313" key="9">
    <source>
        <dbReference type="Proteomes" id="UP000535838"/>
    </source>
</evidence>
<evidence type="ECO:0000259" key="7">
    <source>
        <dbReference type="Pfam" id="PF09335"/>
    </source>
</evidence>
<dbReference type="EMBL" id="JACJVQ010000002">
    <property type="protein sequence ID" value="MBB6632825.1"/>
    <property type="molecule type" value="Genomic_DNA"/>
</dbReference>
<feature type="transmembrane region" description="Helical" evidence="6">
    <location>
        <begin position="147"/>
        <end position="165"/>
    </location>
</feature>
<dbReference type="InterPro" id="IPR015414">
    <property type="entry name" value="TMEM64"/>
</dbReference>
<proteinExistence type="inferred from homology"/>
<feature type="domain" description="VTT" evidence="7">
    <location>
        <begin position="50"/>
        <end position="167"/>
    </location>
</feature>
<comment type="similarity">
    <text evidence="6">Belongs to the TVP38/TMEM64 family.</text>
</comment>
<evidence type="ECO:0000256" key="3">
    <source>
        <dbReference type="ARBA" id="ARBA00022692"/>
    </source>
</evidence>
<gene>
    <name evidence="8" type="ORF">H7B67_01620</name>
</gene>
<keyword evidence="4 6" id="KW-1133">Transmembrane helix</keyword>
<keyword evidence="5 6" id="KW-0472">Membrane</keyword>
<keyword evidence="9" id="KW-1185">Reference proteome</keyword>
<organism evidence="8 9">
    <name type="scientific">Cohnella thailandensis</name>
    <dbReference type="NCBI Taxonomy" id="557557"/>
    <lineage>
        <taxon>Bacteria</taxon>
        <taxon>Bacillati</taxon>
        <taxon>Bacillota</taxon>
        <taxon>Bacilli</taxon>
        <taxon>Bacillales</taxon>
        <taxon>Paenibacillaceae</taxon>
        <taxon>Cohnella</taxon>
    </lineage>
</organism>
<evidence type="ECO:0000256" key="5">
    <source>
        <dbReference type="ARBA" id="ARBA00023136"/>
    </source>
</evidence>